<dbReference type="InterPro" id="IPR015797">
    <property type="entry name" value="NUDIX_hydrolase-like_dom_sf"/>
</dbReference>
<dbReference type="AlphaFoldDB" id="A0A1H9KMK1"/>
<dbReference type="eggNOG" id="COG0494">
    <property type="taxonomic scope" value="Bacteria"/>
</dbReference>
<gene>
    <name evidence="3" type="ORF">SAMN04487884_101107</name>
</gene>
<reference evidence="3 4" key="1">
    <citation type="submission" date="2016-10" db="EMBL/GenBank/DDBJ databases">
        <authorList>
            <person name="de Groot N.N."/>
        </authorList>
    </citation>
    <scope>NUCLEOTIDE SEQUENCE [LARGE SCALE GENOMIC DNA]</scope>
    <source>
        <strain evidence="3 4">AR40</strain>
    </source>
</reference>
<dbReference type="RefSeq" id="WP_081356884.1">
    <property type="nucleotide sequence ID" value="NZ_FOGJ01000001.1"/>
</dbReference>
<evidence type="ECO:0000259" key="2">
    <source>
        <dbReference type="PROSITE" id="PS51462"/>
    </source>
</evidence>
<evidence type="ECO:0000313" key="4">
    <source>
        <dbReference type="Proteomes" id="UP000182584"/>
    </source>
</evidence>
<sequence length="338" mass="38263">MQKVYTIDLSMLVELDKEEIYDLLKEKLHLPDYCGTNLDALYDALTEMGECDINIIDCRKDDNEGSRDDSSKSPDSSNTGSKYSYIDKIKKVFEDASELNPDINLHIITGKYLSRYISLYDYEYQKGRHYLNASRRSPERLVCTKSSEEFKNMIPDAVSCLVIIDNGLYDEPRLLLSREYRYPTGQFLLSVPAGLIDADDAKSYDSNSSSCNCNDEKDVDTFSNMTPAMRAAVREIKEETGIELTDKDIIKTVNPLVFSTPGMTDESNALVSVIIRSDIEGQLSQDGAEGSELFDGFELLTKEKAREILKNGVDDNGIFYSVYTCIALMYYVSDLWKE</sequence>
<feature type="domain" description="Nudix hydrolase" evidence="2">
    <location>
        <begin position="153"/>
        <end position="322"/>
    </location>
</feature>
<organism evidence="3 4">
    <name type="scientific">Butyrivibrio fibrisolvens</name>
    <dbReference type="NCBI Taxonomy" id="831"/>
    <lineage>
        <taxon>Bacteria</taxon>
        <taxon>Bacillati</taxon>
        <taxon>Bacillota</taxon>
        <taxon>Clostridia</taxon>
        <taxon>Lachnospirales</taxon>
        <taxon>Lachnospiraceae</taxon>
        <taxon>Butyrivibrio</taxon>
    </lineage>
</organism>
<dbReference type="CDD" id="cd03424">
    <property type="entry name" value="NUDIX_ADPRase_Nudt5_UGPPase_Nudt14"/>
    <property type="match status" value="1"/>
</dbReference>
<dbReference type="EMBL" id="FOGJ01000001">
    <property type="protein sequence ID" value="SER00364.1"/>
    <property type="molecule type" value="Genomic_DNA"/>
</dbReference>
<dbReference type="Gene3D" id="3.30.370.10">
    <property type="entry name" value="Barstar-like"/>
    <property type="match status" value="1"/>
</dbReference>
<comment type="similarity">
    <text evidence="1">Belongs to the barstar family.</text>
</comment>
<name>A0A1H9KMK1_BUTFI</name>
<dbReference type="InterPro" id="IPR000086">
    <property type="entry name" value="NUDIX_hydrolase_dom"/>
</dbReference>
<dbReference type="Pfam" id="PF01337">
    <property type="entry name" value="Barstar"/>
    <property type="match status" value="1"/>
</dbReference>
<dbReference type="InterPro" id="IPR035905">
    <property type="entry name" value="Barstar-like_sf"/>
</dbReference>
<dbReference type="InterPro" id="IPR000468">
    <property type="entry name" value="Barstar"/>
</dbReference>
<dbReference type="Gene3D" id="3.90.79.10">
    <property type="entry name" value="Nucleoside Triphosphate Pyrophosphohydrolase"/>
    <property type="match status" value="1"/>
</dbReference>
<dbReference type="SUPFAM" id="SSF55811">
    <property type="entry name" value="Nudix"/>
    <property type="match status" value="1"/>
</dbReference>
<dbReference type="PROSITE" id="PS51462">
    <property type="entry name" value="NUDIX"/>
    <property type="match status" value="1"/>
</dbReference>
<dbReference type="SUPFAM" id="SSF52038">
    <property type="entry name" value="Barstar-related"/>
    <property type="match status" value="1"/>
</dbReference>
<accession>A0A1H9KMK1</accession>
<protein>
    <submittedName>
        <fullName evidence="3">NUDIX domain-containing protein</fullName>
    </submittedName>
</protein>
<proteinExistence type="inferred from homology"/>
<evidence type="ECO:0000256" key="1">
    <source>
        <dbReference type="ARBA" id="ARBA00006845"/>
    </source>
</evidence>
<evidence type="ECO:0000313" key="3">
    <source>
        <dbReference type="EMBL" id="SER00364.1"/>
    </source>
</evidence>
<dbReference type="Proteomes" id="UP000182584">
    <property type="component" value="Unassembled WGS sequence"/>
</dbReference>